<dbReference type="GO" id="GO:0016324">
    <property type="term" value="C:apical plasma membrane"/>
    <property type="evidence" value="ECO:0007669"/>
    <property type="project" value="Ensembl"/>
</dbReference>
<evidence type="ECO:0000256" key="15">
    <source>
        <dbReference type="ARBA" id="ARBA00023170"/>
    </source>
</evidence>
<evidence type="ECO:0000256" key="5">
    <source>
        <dbReference type="ARBA" id="ARBA00022475"/>
    </source>
</evidence>
<reference evidence="30" key="1">
    <citation type="submission" date="2025-08" db="UniProtKB">
        <authorList>
            <consortium name="Ensembl"/>
        </authorList>
    </citation>
    <scope>IDENTIFICATION</scope>
</reference>
<keyword evidence="6" id="KW-0964">Secreted</keyword>
<dbReference type="GO" id="GO:0009986">
    <property type="term" value="C:cell surface"/>
    <property type="evidence" value="ECO:0007669"/>
    <property type="project" value="Ensembl"/>
</dbReference>
<dbReference type="GO" id="GO:0044319">
    <property type="term" value="P:wound healing, spreading of cells"/>
    <property type="evidence" value="ECO:0007669"/>
    <property type="project" value="Ensembl"/>
</dbReference>
<feature type="signal peptide" evidence="28">
    <location>
        <begin position="1"/>
        <end position="20"/>
    </location>
</feature>
<evidence type="ECO:0000313" key="31">
    <source>
        <dbReference type="Proteomes" id="UP000233020"/>
    </source>
</evidence>
<evidence type="ECO:0000256" key="23">
    <source>
        <dbReference type="ARBA" id="ARBA00032917"/>
    </source>
</evidence>
<keyword evidence="5" id="KW-1003">Cell membrane</keyword>
<dbReference type="GO" id="GO:0043518">
    <property type="term" value="P:negative regulation of DNA damage response, signal transduction by p53 class mediator"/>
    <property type="evidence" value="ECO:0007669"/>
    <property type="project" value="Ensembl"/>
</dbReference>
<dbReference type="GO" id="GO:0005576">
    <property type="term" value="C:extracellular region"/>
    <property type="evidence" value="ECO:0007669"/>
    <property type="project" value="UniProtKB-SubCell"/>
</dbReference>
<keyword evidence="9 28" id="KW-0732">Signal</keyword>
<dbReference type="GO" id="GO:0035692">
    <property type="term" value="C:macrophage migration inhibitory factor receptor complex"/>
    <property type="evidence" value="ECO:0007669"/>
    <property type="project" value="Ensembl"/>
</dbReference>
<dbReference type="GO" id="GO:0005902">
    <property type="term" value="C:microvillus"/>
    <property type="evidence" value="ECO:0007669"/>
    <property type="project" value="UniProtKB-SubCell"/>
</dbReference>
<evidence type="ECO:0000256" key="3">
    <source>
        <dbReference type="ARBA" id="ARBA00004613"/>
    </source>
</evidence>
<sequence>MDKFWWRAVWGLCLVQLSLAQIDLNITCRFEGIYHVEKNGRYSISRTEAADLCKAFNSTLPTMAQMEKALSIGFETCRYGFIEGHVVIPRIHPNSICAANNTGVYILTSNTSQYDTYCFNASAPPGEDCTSVTDLPNAFDGPITITIVNRDGTRYVKKGEYRTNPEDINPSSPTDDDVSSGSSSERSITSGGYIFYNHFSTSPPIPDEDGPWITDSTDRTPATTLMSTSATATETATKRQEIQDWFSWWFPPSESKNHLHTTTQMAGTSSNTISAGWEPNEENEDERDRHLSFSGSGIDDDEDFISSTISTTPRVFDHTKQNQDWTQWNPSHSNPEVLLQTTTRMTDVDRNGTTAYEGNWNQEAHPPLIHHEHHEEEEIPHSTSTIQATPSSANEETATQKEQWFGNRWHEGYLQTPREDSHSTTGTAAASAHTSHPTQGTTTPSPEDSSWTDFFDPVSHPMGRGHQAGRRMDMDSSHSTTLQPTADPNTGLVEDLDRTGPLSVTTQQSNSQSFSTSHEGLEEDKDHPTTSTLTSSNRNDVRGGRRGSSHFEPSTTLLEGYTSPYPDPKESRTFIPGTPAETGSFGVTDITVGDSNSNVNHSLSGDQGEFDPSGGSHTTHGSESAGHSHGSQEGGVNTTSGPLRRPQIPEWLIILASLLALALILAVCIAVNSRRRCGQKKKLVINNGNGAVEDRKSSGLNGEASKSQEMVHLVNKESSETPDQFMTADETRNLQNVDMKIGV</sequence>
<evidence type="ECO:0000256" key="6">
    <source>
        <dbReference type="ARBA" id="ARBA00022525"/>
    </source>
</evidence>
<dbReference type="Ensembl" id="ENSANAT00000042446.1">
    <property type="protein sequence ID" value="ENSANAP00000024526.1"/>
    <property type="gene ID" value="ENSANAG00000029878.1"/>
</dbReference>
<feature type="compositionally biased region" description="Polar residues" evidence="26">
    <location>
        <begin position="437"/>
        <end position="452"/>
    </location>
</feature>
<dbReference type="Pfam" id="PF00193">
    <property type="entry name" value="Xlink"/>
    <property type="match status" value="1"/>
</dbReference>
<dbReference type="GO" id="GO:0006954">
    <property type="term" value="P:inflammatory response"/>
    <property type="evidence" value="ECO:0007669"/>
    <property type="project" value="TreeGrafter"/>
</dbReference>
<keyword evidence="10" id="KW-0130">Cell adhesion</keyword>
<evidence type="ECO:0000256" key="27">
    <source>
        <dbReference type="SAM" id="Phobius"/>
    </source>
</evidence>
<evidence type="ECO:0000256" key="18">
    <source>
        <dbReference type="ARBA" id="ARBA00029917"/>
    </source>
</evidence>
<keyword evidence="31" id="KW-1185">Reference proteome</keyword>
<dbReference type="STRING" id="37293.ENSANAP00000024526"/>
<dbReference type="Gene3D" id="3.10.100.10">
    <property type="entry name" value="Mannose-Binding Protein A, subunit A"/>
    <property type="match status" value="1"/>
</dbReference>
<dbReference type="GO" id="GO:0030214">
    <property type="term" value="P:hyaluronan catabolic process"/>
    <property type="evidence" value="ECO:0007669"/>
    <property type="project" value="Ensembl"/>
</dbReference>
<evidence type="ECO:0000256" key="19">
    <source>
        <dbReference type="ARBA" id="ARBA00029928"/>
    </source>
</evidence>
<dbReference type="FunFam" id="3.10.100.10:FF:000004">
    <property type="entry name" value="CD44 antigen isoform X2"/>
    <property type="match status" value="1"/>
</dbReference>
<feature type="region of interest" description="Disordered" evidence="26">
    <location>
        <begin position="160"/>
        <end position="186"/>
    </location>
</feature>
<feature type="compositionally biased region" description="Polar residues" evidence="26">
    <location>
        <begin position="382"/>
        <end position="402"/>
    </location>
</feature>
<dbReference type="PRINTS" id="PR00658">
    <property type="entry name" value="CD44"/>
</dbReference>
<keyword evidence="14" id="KW-1015">Disulfide bond</keyword>
<evidence type="ECO:0000256" key="25">
    <source>
        <dbReference type="PROSITE-ProRule" id="PRU00323"/>
    </source>
</evidence>
<accession>A0A2K5DUA2</accession>
<dbReference type="SUPFAM" id="SSF56436">
    <property type="entry name" value="C-type lectin-like"/>
    <property type="match status" value="1"/>
</dbReference>
<proteinExistence type="predicted"/>
<evidence type="ECO:0000256" key="21">
    <source>
        <dbReference type="ARBA" id="ARBA00031823"/>
    </source>
</evidence>
<feature type="region of interest" description="Disordered" evidence="26">
    <location>
        <begin position="199"/>
        <end position="237"/>
    </location>
</feature>
<feature type="domain" description="Link" evidence="29">
    <location>
        <begin position="32"/>
        <end position="120"/>
    </location>
</feature>
<evidence type="ECO:0000256" key="20">
    <source>
        <dbReference type="ARBA" id="ARBA00031179"/>
    </source>
</evidence>
<evidence type="ECO:0000256" key="24">
    <source>
        <dbReference type="ARBA" id="ARBA00033395"/>
    </source>
</evidence>
<dbReference type="InterPro" id="IPR043210">
    <property type="entry name" value="CD44_antigen-like"/>
</dbReference>
<evidence type="ECO:0000256" key="1">
    <source>
        <dbReference type="ARBA" id="ARBA00004105"/>
    </source>
</evidence>
<dbReference type="GO" id="GO:0044344">
    <property type="term" value="P:cellular response to fibroblast growth factor stimulus"/>
    <property type="evidence" value="ECO:0007669"/>
    <property type="project" value="Ensembl"/>
</dbReference>
<comment type="subcellular location">
    <subcellularLocation>
        <location evidence="2">Cell membrane</location>
        <topology evidence="2">Single-pass type I membrane protein</topology>
    </subcellularLocation>
    <subcellularLocation>
        <location evidence="1">Cell projection</location>
        <location evidence="1">Microvillus</location>
    </subcellularLocation>
    <subcellularLocation>
        <location evidence="3">Secreted</location>
    </subcellularLocation>
</comment>
<dbReference type="InterPro" id="IPR016187">
    <property type="entry name" value="CTDL_fold"/>
</dbReference>
<dbReference type="PRINTS" id="PR01265">
    <property type="entry name" value="LINKMODULE"/>
</dbReference>
<keyword evidence="15" id="KW-0675">Receptor</keyword>
<feature type="compositionally biased region" description="Low complexity" evidence="26">
    <location>
        <begin position="613"/>
        <end position="635"/>
    </location>
</feature>
<evidence type="ECO:0000256" key="16">
    <source>
        <dbReference type="ARBA" id="ARBA00023180"/>
    </source>
</evidence>
<organism evidence="30 31">
    <name type="scientific">Aotus nancymaae</name>
    <name type="common">Ma's night monkey</name>
    <dbReference type="NCBI Taxonomy" id="37293"/>
    <lineage>
        <taxon>Eukaryota</taxon>
        <taxon>Metazoa</taxon>
        <taxon>Chordata</taxon>
        <taxon>Craniata</taxon>
        <taxon>Vertebrata</taxon>
        <taxon>Euteleostomi</taxon>
        <taxon>Mammalia</taxon>
        <taxon>Eutheria</taxon>
        <taxon>Euarchontoglires</taxon>
        <taxon>Primates</taxon>
        <taxon>Haplorrhini</taxon>
        <taxon>Platyrrhini</taxon>
        <taxon>Aotidae</taxon>
        <taxon>Aotus</taxon>
    </lineage>
</organism>
<feature type="compositionally biased region" description="Polar residues" evidence="26">
    <location>
        <begin position="260"/>
        <end position="274"/>
    </location>
</feature>
<dbReference type="GO" id="GO:0031258">
    <property type="term" value="C:lamellipodium membrane"/>
    <property type="evidence" value="ECO:0007669"/>
    <property type="project" value="Ensembl"/>
</dbReference>
<feature type="compositionally biased region" description="Polar residues" evidence="26">
    <location>
        <begin position="529"/>
        <end position="538"/>
    </location>
</feature>
<dbReference type="GO" id="GO:0004896">
    <property type="term" value="F:cytokine receptor activity"/>
    <property type="evidence" value="ECO:0007669"/>
    <property type="project" value="Ensembl"/>
</dbReference>
<evidence type="ECO:0000256" key="2">
    <source>
        <dbReference type="ARBA" id="ARBA00004251"/>
    </source>
</evidence>
<evidence type="ECO:0000256" key="7">
    <source>
        <dbReference type="ARBA" id="ARBA00022553"/>
    </source>
</evidence>
<feature type="compositionally biased region" description="Low complexity" evidence="26">
    <location>
        <begin position="220"/>
        <end position="235"/>
    </location>
</feature>
<keyword evidence="17" id="KW-0966">Cell projection</keyword>
<dbReference type="CDD" id="cd03516">
    <property type="entry name" value="Link_domain_CD44_like"/>
    <property type="match status" value="1"/>
</dbReference>
<comment type="caution">
    <text evidence="25">Lacks conserved residue(s) required for the propagation of feature annotation.</text>
</comment>
<keyword evidence="11" id="KW-0654">Proteoglycan</keyword>
<feature type="compositionally biased region" description="Polar residues" evidence="26">
    <location>
        <begin position="477"/>
        <end position="488"/>
    </location>
</feature>
<evidence type="ECO:0000256" key="22">
    <source>
        <dbReference type="ARBA" id="ARBA00032514"/>
    </source>
</evidence>
<feature type="region of interest" description="Disordered" evidence="26">
    <location>
        <begin position="374"/>
        <end position="642"/>
    </location>
</feature>
<feature type="compositionally biased region" description="Low complexity" evidence="26">
    <location>
        <begin position="423"/>
        <end position="436"/>
    </location>
</feature>
<evidence type="ECO:0000256" key="8">
    <source>
        <dbReference type="ARBA" id="ARBA00022692"/>
    </source>
</evidence>
<keyword evidence="8 27" id="KW-0812">Transmembrane</keyword>
<dbReference type="SMART" id="SM00445">
    <property type="entry name" value="LINK"/>
    <property type="match status" value="1"/>
</dbReference>
<dbReference type="PROSITE" id="PS50963">
    <property type="entry name" value="LINK_2"/>
    <property type="match status" value="1"/>
</dbReference>
<reference evidence="30" key="2">
    <citation type="submission" date="2025-09" db="UniProtKB">
        <authorList>
            <consortium name="Ensembl"/>
        </authorList>
    </citation>
    <scope>IDENTIFICATION</scope>
</reference>
<feature type="region of interest" description="Disordered" evidence="26">
    <location>
        <begin position="258"/>
        <end position="285"/>
    </location>
</feature>
<evidence type="ECO:0000256" key="11">
    <source>
        <dbReference type="ARBA" id="ARBA00022974"/>
    </source>
</evidence>
<dbReference type="GO" id="GO:0070487">
    <property type="term" value="P:monocyte aggregation"/>
    <property type="evidence" value="ECO:0007669"/>
    <property type="project" value="Ensembl"/>
</dbReference>
<dbReference type="GO" id="GO:1900625">
    <property type="term" value="P:positive regulation of monocyte aggregation"/>
    <property type="evidence" value="ECO:0007669"/>
    <property type="project" value="Ensembl"/>
</dbReference>
<dbReference type="GO" id="GO:0034116">
    <property type="term" value="P:positive regulation of heterotypic cell-cell adhesion"/>
    <property type="evidence" value="ECO:0007669"/>
    <property type="project" value="Ensembl"/>
</dbReference>
<dbReference type="GO" id="GO:0042110">
    <property type="term" value="P:T cell activation"/>
    <property type="evidence" value="ECO:0007669"/>
    <property type="project" value="Ensembl"/>
</dbReference>
<dbReference type="GO" id="GO:0051216">
    <property type="term" value="P:cartilage development"/>
    <property type="evidence" value="ECO:0007669"/>
    <property type="project" value="Ensembl"/>
</dbReference>
<dbReference type="GeneTree" id="ENSGT00530000063822"/>
<dbReference type="GO" id="GO:2000392">
    <property type="term" value="P:regulation of lamellipodium morphogenesis"/>
    <property type="evidence" value="ECO:0007669"/>
    <property type="project" value="Ensembl"/>
</dbReference>
<dbReference type="PANTHER" id="PTHR10225:SF6">
    <property type="entry name" value="CD44 ANTIGEN"/>
    <property type="match status" value="1"/>
</dbReference>
<dbReference type="AlphaFoldDB" id="A0A2K5DUA2"/>
<feature type="chain" id="PRO_5014348400" description="CD44 antigen" evidence="28">
    <location>
        <begin position="21"/>
        <end position="743"/>
    </location>
</feature>
<evidence type="ECO:0000256" key="26">
    <source>
        <dbReference type="SAM" id="MobiDB-lite"/>
    </source>
</evidence>
<gene>
    <name evidence="30" type="primary">CD44</name>
</gene>
<dbReference type="InterPro" id="IPR016186">
    <property type="entry name" value="C-type_lectin-like/link_sf"/>
</dbReference>
<evidence type="ECO:0000256" key="10">
    <source>
        <dbReference type="ARBA" id="ARBA00022889"/>
    </source>
</evidence>
<evidence type="ECO:0000256" key="9">
    <source>
        <dbReference type="ARBA" id="ARBA00022729"/>
    </source>
</evidence>
<keyword evidence="16" id="KW-0325">Glycoprotein</keyword>
<protein>
    <recommendedName>
        <fullName evidence="4">CD44 antigen</fullName>
    </recommendedName>
    <alternativeName>
        <fullName evidence="24">Extracellular matrix receptor III</fullName>
    </alternativeName>
    <alternativeName>
        <fullName evidence="22">GP90 lymphocyte homing/adhesion receptor</fullName>
    </alternativeName>
    <alternativeName>
        <fullName evidence="21">HUTCH-I</fullName>
    </alternativeName>
    <alternativeName>
        <fullName evidence="23">Hermes antigen</fullName>
    </alternativeName>
    <alternativeName>
        <fullName evidence="20">Hyaluronate receptor</fullName>
    </alternativeName>
    <alternativeName>
        <fullName evidence="18">Phagocytic glycoprotein 1</fullName>
    </alternativeName>
    <alternativeName>
        <fullName evidence="19">Phagocytic glycoprotein I</fullName>
    </alternativeName>
</protein>
<dbReference type="GO" id="GO:1902166">
    <property type="term" value="P:negative regulation of intrinsic apoptotic signaling pathway in response to DNA damage by p53 class mediator"/>
    <property type="evidence" value="ECO:0007669"/>
    <property type="project" value="Ensembl"/>
</dbReference>
<dbReference type="GO" id="GO:0005540">
    <property type="term" value="F:hyaluronic acid binding"/>
    <property type="evidence" value="ECO:0007669"/>
    <property type="project" value="Ensembl"/>
</dbReference>
<evidence type="ECO:0000256" key="4">
    <source>
        <dbReference type="ARBA" id="ARBA00020474"/>
    </source>
</evidence>
<evidence type="ECO:0000256" key="17">
    <source>
        <dbReference type="ARBA" id="ARBA00023273"/>
    </source>
</evidence>
<keyword evidence="12 27" id="KW-1133">Transmembrane helix</keyword>
<dbReference type="InterPro" id="IPR000538">
    <property type="entry name" value="Link_dom"/>
</dbReference>
<keyword evidence="13 27" id="KW-0472">Membrane</keyword>
<feature type="compositionally biased region" description="Polar residues" evidence="26">
    <location>
        <begin position="593"/>
        <end position="605"/>
    </location>
</feature>
<keyword evidence="7" id="KW-0597">Phosphoprotein</keyword>
<name>A0A2K5DUA2_AOTNA</name>
<dbReference type="InterPro" id="IPR001231">
    <property type="entry name" value="CD44_antigen"/>
</dbReference>
<feature type="transmembrane region" description="Helical" evidence="27">
    <location>
        <begin position="651"/>
        <end position="672"/>
    </location>
</feature>
<feature type="compositionally biased region" description="Low complexity" evidence="26">
    <location>
        <begin position="503"/>
        <end position="517"/>
    </location>
</feature>
<dbReference type="GO" id="GO:0070374">
    <property type="term" value="P:positive regulation of ERK1 and ERK2 cascade"/>
    <property type="evidence" value="ECO:0007669"/>
    <property type="project" value="Ensembl"/>
</dbReference>
<dbReference type="GO" id="GO:0005829">
    <property type="term" value="C:cytosol"/>
    <property type="evidence" value="ECO:0007669"/>
    <property type="project" value="Ensembl"/>
</dbReference>
<evidence type="ECO:0000313" key="30">
    <source>
        <dbReference type="Ensembl" id="ENSANAP00000024526.1"/>
    </source>
</evidence>
<evidence type="ECO:0000256" key="14">
    <source>
        <dbReference type="ARBA" id="ARBA00023157"/>
    </source>
</evidence>
<evidence type="ECO:0000256" key="28">
    <source>
        <dbReference type="SAM" id="SignalP"/>
    </source>
</evidence>
<dbReference type="PANTHER" id="PTHR10225">
    <property type="entry name" value="HYALURONAN RECEPTOR"/>
    <property type="match status" value="1"/>
</dbReference>
<evidence type="ECO:0000256" key="13">
    <source>
        <dbReference type="ARBA" id="ARBA00023136"/>
    </source>
</evidence>
<dbReference type="GO" id="GO:0005794">
    <property type="term" value="C:Golgi apparatus"/>
    <property type="evidence" value="ECO:0007669"/>
    <property type="project" value="Ensembl"/>
</dbReference>
<dbReference type="GO" id="GO:0016323">
    <property type="term" value="C:basolateral plasma membrane"/>
    <property type="evidence" value="ECO:0007669"/>
    <property type="project" value="TreeGrafter"/>
</dbReference>
<dbReference type="PROSITE" id="PS01241">
    <property type="entry name" value="LINK_1"/>
    <property type="match status" value="1"/>
</dbReference>
<dbReference type="Proteomes" id="UP000233020">
    <property type="component" value="Unplaced"/>
</dbReference>
<evidence type="ECO:0000259" key="29">
    <source>
        <dbReference type="PROSITE" id="PS50963"/>
    </source>
</evidence>
<evidence type="ECO:0000256" key="12">
    <source>
        <dbReference type="ARBA" id="ARBA00022989"/>
    </source>
</evidence>